<dbReference type="OrthoDB" id="7695363at2759"/>
<evidence type="ECO:0000256" key="5">
    <source>
        <dbReference type="ARBA" id="ARBA00022617"/>
    </source>
</evidence>
<keyword evidence="4" id="KW-0813">Transport</keyword>
<dbReference type="PROSITE" id="PS51003">
    <property type="entry name" value="CYTB_CTER"/>
    <property type="match status" value="1"/>
</dbReference>
<evidence type="ECO:0000256" key="1">
    <source>
        <dbReference type="ARBA" id="ARBA00004448"/>
    </source>
</evidence>
<keyword evidence="6" id="KW-0679">Respiratory chain</keyword>
<sequence>VAYPPSSHKRGFLLLYSYVPAYLAKNVLLLIQNRLILFLSMATAFLWLCSFMRTDIVLRSSRVITNHLSAIPYIGQYSFYAYFIVKDLVTIIFVIVIFIIVNLQNPYILRDPDNFKIANPIVTPSHIKPE</sequence>
<keyword evidence="12" id="KW-0408">Iron</keyword>
<comment type="subcellular location">
    <subcellularLocation>
        <location evidence="1">Mitochondrion inner membrane</location>
        <topology evidence="1">Multi-pass membrane protein</topology>
    </subcellularLocation>
</comment>
<dbReference type="GO" id="GO:0022900">
    <property type="term" value="P:electron transport chain"/>
    <property type="evidence" value="ECO:0007669"/>
    <property type="project" value="UniProtKB-UniRule"/>
</dbReference>
<feature type="non-terminal residue" evidence="17">
    <location>
        <position position="1"/>
    </location>
</feature>
<feature type="non-terminal residue" evidence="17">
    <location>
        <position position="130"/>
    </location>
</feature>
<keyword evidence="8" id="KW-0479">Metal-binding</keyword>
<evidence type="ECO:0000256" key="6">
    <source>
        <dbReference type="ARBA" id="ARBA00022660"/>
    </source>
</evidence>
<evidence type="ECO:0000256" key="15">
    <source>
        <dbReference type="SAM" id="Phobius"/>
    </source>
</evidence>
<dbReference type="EMBL" id="CAJDYZ010003845">
    <property type="protein sequence ID" value="CAD1470583.1"/>
    <property type="molecule type" value="Genomic_DNA"/>
</dbReference>
<feature type="transmembrane region" description="Helical" evidence="15">
    <location>
        <begin position="12"/>
        <end position="31"/>
    </location>
</feature>
<evidence type="ECO:0000256" key="13">
    <source>
        <dbReference type="ARBA" id="ARBA00023128"/>
    </source>
</evidence>
<dbReference type="GO" id="GO:0005743">
    <property type="term" value="C:mitochondrial inner membrane"/>
    <property type="evidence" value="ECO:0007669"/>
    <property type="project" value="UniProtKB-SubCell"/>
</dbReference>
<keyword evidence="9" id="KW-0999">Mitochondrion inner membrane</keyword>
<reference evidence="17" key="1">
    <citation type="submission" date="2020-07" db="EMBL/GenBank/DDBJ databases">
        <authorList>
            <person name="Nazaruddin N."/>
        </authorList>
    </citation>
    <scope>NUCLEOTIDE SEQUENCE</scope>
</reference>
<dbReference type="InterPro" id="IPR027387">
    <property type="entry name" value="Cytb/b6-like_sf"/>
</dbReference>
<name>A0A6V7GXU8_9HYME</name>
<keyword evidence="11 15" id="KW-1133">Transmembrane helix</keyword>
<evidence type="ECO:0000256" key="12">
    <source>
        <dbReference type="ARBA" id="ARBA00023004"/>
    </source>
</evidence>
<evidence type="ECO:0000256" key="9">
    <source>
        <dbReference type="ARBA" id="ARBA00022792"/>
    </source>
</evidence>
<keyword evidence="10" id="KW-0249">Electron transport</keyword>
<dbReference type="AlphaFoldDB" id="A0A6V7GXU8"/>
<proteinExistence type="predicted"/>
<keyword evidence="7 15" id="KW-0812">Transmembrane</keyword>
<dbReference type="Gene3D" id="1.20.810.10">
    <property type="entry name" value="Cytochrome Bc1 Complex, Chain C"/>
    <property type="match status" value="1"/>
</dbReference>
<accession>A0A6V7GXU8</accession>
<comment type="caution">
    <text evidence="17">The sequence shown here is derived from an EMBL/GenBank/DDBJ whole genome shotgun (WGS) entry which is preliminary data.</text>
</comment>
<evidence type="ECO:0000256" key="8">
    <source>
        <dbReference type="ARBA" id="ARBA00022723"/>
    </source>
</evidence>
<evidence type="ECO:0000256" key="7">
    <source>
        <dbReference type="ARBA" id="ARBA00022692"/>
    </source>
</evidence>
<evidence type="ECO:0000256" key="14">
    <source>
        <dbReference type="ARBA" id="ARBA00023136"/>
    </source>
</evidence>
<gene>
    <name evidence="17" type="ORF">MHI_LOCUS193607</name>
</gene>
<evidence type="ECO:0000256" key="4">
    <source>
        <dbReference type="ARBA" id="ARBA00022448"/>
    </source>
</evidence>
<evidence type="ECO:0000313" key="18">
    <source>
        <dbReference type="Proteomes" id="UP000752696"/>
    </source>
</evidence>
<dbReference type="SUPFAM" id="SSF81648">
    <property type="entry name" value="a domain/subunit of cytochrome bc1 complex (Ubiquinol-cytochrome c reductase)"/>
    <property type="match status" value="1"/>
</dbReference>
<keyword evidence="18" id="KW-1185">Reference proteome</keyword>
<dbReference type="InterPro" id="IPR036150">
    <property type="entry name" value="Cyt_b/b6_C_sf"/>
</dbReference>
<evidence type="ECO:0000259" key="16">
    <source>
        <dbReference type="PROSITE" id="PS51003"/>
    </source>
</evidence>
<dbReference type="GO" id="GO:0016491">
    <property type="term" value="F:oxidoreductase activity"/>
    <property type="evidence" value="ECO:0007669"/>
    <property type="project" value="UniProtKB-UniRule"/>
</dbReference>
<feature type="transmembrane region" description="Helical" evidence="15">
    <location>
        <begin position="37"/>
        <end position="58"/>
    </location>
</feature>
<keyword evidence="14 15" id="KW-0472">Membrane</keyword>
<feature type="transmembrane region" description="Helical" evidence="15">
    <location>
        <begin position="79"/>
        <end position="101"/>
    </location>
</feature>
<evidence type="ECO:0000256" key="10">
    <source>
        <dbReference type="ARBA" id="ARBA00022982"/>
    </source>
</evidence>
<evidence type="ECO:0000313" key="17">
    <source>
        <dbReference type="EMBL" id="CAD1470583.1"/>
    </source>
</evidence>
<dbReference type="GO" id="GO:0009055">
    <property type="term" value="F:electron transfer activity"/>
    <property type="evidence" value="ECO:0007669"/>
    <property type="project" value="InterPro"/>
</dbReference>
<evidence type="ECO:0000256" key="2">
    <source>
        <dbReference type="ARBA" id="ARBA00011649"/>
    </source>
</evidence>
<organism evidence="17 18">
    <name type="scientific">Heterotrigona itama</name>
    <dbReference type="NCBI Taxonomy" id="395501"/>
    <lineage>
        <taxon>Eukaryota</taxon>
        <taxon>Metazoa</taxon>
        <taxon>Ecdysozoa</taxon>
        <taxon>Arthropoda</taxon>
        <taxon>Hexapoda</taxon>
        <taxon>Insecta</taxon>
        <taxon>Pterygota</taxon>
        <taxon>Neoptera</taxon>
        <taxon>Endopterygota</taxon>
        <taxon>Hymenoptera</taxon>
        <taxon>Apocrita</taxon>
        <taxon>Aculeata</taxon>
        <taxon>Apoidea</taxon>
        <taxon>Anthophila</taxon>
        <taxon>Apidae</taxon>
        <taxon>Heterotrigona</taxon>
    </lineage>
</organism>
<evidence type="ECO:0000256" key="11">
    <source>
        <dbReference type="ARBA" id="ARBA00022989"/>
    </source>
</evidence>
<keyword evidence="5" id="KW-0349">Heme</keyword>
<dbReference type="Proteomes" id="UP000752696">
    <property type="component" value="Unassembled WGS sequence"/>
</dbReference>
<dbReference type="InterPro" id="IPR005798">
    <property type="entry name" value="Cyt_b/b6_C"/>
</dbReference>
<protein>
    <recommendedName>
        <fullName evidence="3">Cytochrome b</fullName>
    </recommendedName>
</protein>
<evidence type="ECO:0000256" key="3">
    <source>
        <dbReference type="ARBA" id="ARBA00013531"/>
    </source>
</evidence>
<dbReference type="GO" id="GO:0046872">
    <property type="term" value="F:metal ion binding"/>
    <property type="evidence" value="ECO:0007669"/>
    <property type="project" value="UniProtKB-KW"/>
</dbReference>
<comment type="subunit">
    <text evidence="2">The main subunits of complex b-c1 are: cytochrome b, cytochrome c1 and the Rieske protein.</text>
</comment>
<feature type="domain" description="Cytochrome b/b6 C-terminal region profile" evidence="16">
    <location>
        <begin position="69"/>
        <end position="130"/>
    </location>
</feature>
<keyword evidence="13" id="KW-0496">Mitochondrion</keyword>